<evidence type="ECO:0000256" key="3">
    <source>
        <dbReference type="ARBA" id="ARBA00004496"/>
    </source>
</evidence>
<protein>
    <recommendedName>
        <fullName evidence="13">Alpha-1,4 glucan phosphorylase</fullName>
        <ecNumber evidence="13">2.4.1.1</ecNumber>
    </recommendedName>
</protein>
<keyword evidence="8 13" id="KW-0808">Transferase</keyword>
<keyword evidence="5" id="KW-0963">Cytoplasm</keyword>
<dbReference type="InterPro" id="IPR000811">
    <property type="entry name" value="Glyco_trans_35"/>
</dbReference>
<evidence type="ECO:0000256" key="5">
    <source>
        <dbReference type="ARBA" id="ARBA00022490"/>
    </source>
</evidence>
<evidence type="ECO:0000256" key="6">
    <source>
        <dbReference type="ARBA" id="ARBA00022533"/>
    </source>
</evidence>
<dbReference type="FunFam" id="3.40.50.2000:FF:000153">
    <property type="entry name" value="Alpha-1,4 glucan phosphorylase"/>
    <property type="match status" value="1"/>
</dbReference>
<accession>A0A926HZ25</accession>
<dbReference type="PIRSF" id="PIRSF000460">
    <property type="entry name" value="Pprylas_GlgP"/>
    <property type="match status" value="1"/>
</dbReference>
<name>A0A926HZ25_9FIRM</name>
<dbReference type="RefSeq" id="WP_249313733.1">
    <property type="nucleotide sequence ID" value="NZ_JACRSU010000005.1"/>
</dbReference>
<comment type="caution">
    <text evidence="14">The sequence shown here is derived from an EMBL/GenBank/DDBJ whole genome shotgun (WGS) entry which is preliminary data.</text>
</comment>
<dbReference type="PANTHER" id="PTHR11468:SF3">
    <property type="entry name" value="GLYCOGEN PHOSPHORYLASE, LIVER FORM"/>
    <property type="match status" value="1"/>
</dbReference>
<dbReference type="PANTHER" id="PTHR11468">
    <property type="entry name" value="GLYCOGEN PHOSPHORYLASE"/>
    <property type="match status" value="1"/>
</dbReference>
<evidence type="ECO:0000256" key="8">
    <source>
        <dbReference type="ARBA" id="ARBA00022679"/>
    </source>
</evidence>
<dbReference type="GO" id="GO:0030170">
    <property type="term" value="F:pyridoxal phosphate binding"/>
    <property type="evidence" value="ECO:0007669"/>
    <property type="project" value="InterPro"/>
</dbReference>
<evidence type="ECO:0000256" key="2">
    <source>
        <dbReference type="ARBA" id="ARBA00001933"/>
    </source>
</evidence>
<dbReference type="SUPFAM" id="SSF53756">
    <property type="entry name" value="UDP-Glycosyltransferase/glycogen phosphorylase"/>
    <property type="match status" value="1"/>
</dbReference>
<dbReference type="AlphaFoldDB" id="A0A926HZ25"/>
<keyword evidence="10 13" id="KW-0119">Carbohydrate metabolism</keyword>
<dbReference type="EC" id="2.4.1.1" evidence="13"/>
<evidence type="ECO:0000256" key="1">
    <source>
        <dbReference type="ARBA" id="ARBA00001275"/>
    </source>
</evidence>
<feature type="modified residue" description="N6-(pyridoxal phosphate)lysine" evidence="12">
    <location>
        <position position="654"/>
    </location>
</feature>
<dbReference type="FunFam" id="3.40.50.2000:FF:000003">
    <property type="entry name" value="Alpha-1,4 glucan phosphorylase"/>
    <property type="match status" value="1"/>
</dbReference>
<evidence type="ECO:0000256" key="11">
    <source>
        <dbReference type="ARBA" id="ARBA00025174"/>
    </source>
</evidence>
<organism evidence="14 15">
    <name type="scientific">Congzhengia minquanensis</name>
    <dbReference type="NCBI Taxonomy" id="2763657"/>
    <lineage>
        <taxon>Bacteria</taxon>
        <taxon>Bacillati</taxon>
        <taxon>Bacillota</taxon>
        <taxon>Clostridia</taxon>
        <taxon>Eubacteriales</taxon>
        <taxon>Oscillospiraceae</taxon>
        <taxon>Congzhengia</taxon>
    </lineage>
</organism>
<keyword evidence="6" id="KW-0021">Allosteric enzyme</keyword>
<dbReference type="CDD" id="cd04300">
    <property type="entry name" value="GT35_Glycogen_Phosphorylase"/>
    <property type="match status" value="1"/>
</dbReference>
<gene>
    <name evidence="14" type="ORF">H8698_12070</name>
</gene>
<dbReference type="GO" id="GO:0005737">
    <property type="term" value="C:cytoplasm"/>
    <property type="evidence" value="ECO:0007669"/>
    <property type="project" value="UniProtKB-SubCell"/>
</dbReference>
<dbReference type="EMBL" id="JACRSU010000005">
    <property type="protein sequence ID" value="MBC8541714.1"/>
    <property type="molecule type" value="Genomic_DNA"/>
</dbReference>
<evidence type="ECO:0000313" key="15">
    <source>
        <dbReference type="Proteomes" id="UP000611762"/>
    </source>
</evidence>
<keyword evidence="15" id="KW-1185">Reference proteome</keyword>
<evidence type="ECO:0000256" key="13">
    <source>
        <dbReference type="RuleBase" id="RU000587"/>
    </source>
</evidence>
<dbReference type="GO" id="GO:0005980">
    <property type="term" value="P:glycogen catabolic process"/>
    <property type="evidence" value="ECO:0007669"/>
    <property type="project" value="TreeGrafter"/>
</dbReference>
<dbReference type="Proteomes" id="UP000611762">
    <property type="component" value="Unassembled WGS sequence"/>
</dbReference>
<reference evidence="14" key="1">
    <citation type="submission" date="2020-08" db="EMBL/GenBank/DDBJ databases">
        <title>Genome public.</title>
        <authorList>
            <person name="Liu C."/>
            <person name="Sun Q."/>
        </authorList>
    </citation>
    <scope>NUCLEOTIDE SEQUENCE</scope>
    <source>
        <strain evidence="14">H8</strain>
    </source>
</reference>
<evidence type="ECO:0000256" key="4">
    <source>
        <dbReference type="ARBA" id="ARBA00006047"/>
    </source>
</evidence>
<comment type="function">
    <text evidence="11">Phosphorylase is an important allosteric enzyme in carbohydrate metabolism. Enzymes from different sources differ in their regulatory mechanisms and in their natural substrates. However, all known phosphorylases share catalytic and structural properties.</text>
</comment>
<dbReference type="InterPro" id="IPR011833">
    <property type="entry name" value="Glycg_phsphrylas"/>
</dbReference>
<comment type="catalytic activity">
    <reaction evidence="1 13">
        <text>[(1-&gt;4)-alpha-D-glucosyl](n) + phosphate = [(1-&gt;4)-alpha-D-glucosyl](n-1) + alpha-D-glucose 1-phosphate</text>
        <dbReference type="Rhea" id="RHEA:41732"/>
        <dbReference type="Rhea" id="RHEA-COMP:9584"/>
        <dbReference type="Rhea" id="RHEA-COMP:9586"/>
        <dbReference type="ChEBI" id="CHEBI:15444"/>
        <dbReference type="ChEBI" id="CHEBI:43474"/>
        <dbReference type="ChEBI" id="CHEBI:58601"/>
        <dbReference type="EC" id="2.4.1.1"/>
    </reaction>
</comment>
<evidence type="ECO:0000256" key="7">
    <source>
        <dbReference type="ARBA" id="ARBA00022676"/>
    </source>
</evidence>
<comment type="function">
    <text evidence="13">Allosteric enzyme that catalyzes the rate-limiting step in glycogen catabolism, the phosphorolytic cleavage of glycogen to produce glucose-1-phosphate, and plays a central role in maintaining cellular and organismal glucose homeostasis.</text>
</comment>
<evidence type="ECO:0000256" key="12">
    <source>
        <dbReference type="PIRSR" id="PIRSR000460-1"/>
    </source>
</evidence>
<keyword evidence="9 12" id="KW-0663">Pyridoxal phosphate</keyword>
<evidence type="ECO:0000256" key="9">
    <source>
        <dbReference type="ARBA" id="ARBA00022898"/>
    </source>
</evidence>
<evidence type="ECO:0000313" key="14">
    <source>
        <dbReference type="EMBL" id="MBC8541714.1"/>
    </source>
</evidence>
<sequence length="802" mass="91915">MENHVSQKLKTSIEKIMEVNFGNNIKNGNKRQVYEAVLTATNEILAEKRYEYSKKVKEQEAKQVYYMSMEFLVGTSLKNNLWNLEAEDDIKAFLAEYGFDIEEFYEMEPDAGLGNGGLGRLASCYMDSMTTLSYPITGFSIRYEFGIFKQVIIDGWQNEFPDSWIDQAGYWLNPRADEEIEVHFFGNIKEHWTDKGLTTEHTDYVSVMAKPYDLFISGYDTEAVNTLRLWSAKSTSGFNMDLFSKGEYVKSTENEAIASSISKVLYPADDKIEGKSLRLKQQYFFVSASLQQITKEHYKKYGTFESFPDKAVIHINDTHPSLCVPELMRILMDDYGYVWDAAWDITANSLAYTNHTVMSEALEKWPIDLVKSHLPRIYSIIEEINRRFCQFIYTNHPELSASIDKMAIISEGMVKMANLCIAGSYSVNGVSKLHSDILKTDTFHNFNIVYPDKFTNVTNGITHRRWLCQANPLLSQLLTEKIGGGFKKSLSDIEKFNEFYYDEAVLSRLREIKKENKKRLADYIAQKNGIEVNCDSMFDVQVKRLHEYKRQLLNVLQIIDLYRKIKFQGFRPLPQTYIFAAKASAGYFMAKEIIRLICAVSDMVERDPDVRDFLKVVFIADYKVSLAEIIIPAADISEQISQAGKEASGTGNMKLMINGAVTLGTMDGANVEIYEAVGPENIFIFGLSTQEVNDLYHRGYRPEDFYNANQSIRDVLEFIKSGGIGGKNFDSLYHYLMYSDPYMNLADFASYCDAHRRVEEAYRDEARFTQMSLKNIANAGIFASDRSVTDYANHIWHVKPVQ</sequence>
<comment type="subcellular location">
    <subcellularLocation>
        <location evidence="3">Cytoplasm</location>
    </subcellularLocation>
</comment>
<dbReference type="Gene3D" id="3.40.50.2000">
    <property type="entry name" value="Glycogen Phosphorylase B"/>
    <property type="match status" value="2"/>
</dbReference>
<dbReference type="NCBIfam" id="TIGR02093">
    <property type="entry name" value="P_ylase"/>
    <property type="match status" value="1"/>
</dbReference>
<comment type="cofactor">
    <cofactor evidence="2 13">
        <name>pyridoxal 5'-phosphate</name>
        <dbReference type="ChEBI" id="CHEBI:597326"/>
    </cofactor>
</comment>
<dbReference type="GO" id="GO:0008184">
    <property type="term" value="F:glycogen phosphorylase activity"/>
    <property type="evidence" value="ECO:0007669"/>
    <property type="project" value="InterPro"/>
</dbReference>
<evidence type="ECO:0000256" key="10">
    <source>
        <dbReference type="ARBA" id="ARBA00023277"/>
    </source>
</evidence>
<dbReference type="Pfam" id="PF00343">
    <property type="entry name" value="Phosphorylase"/>
    <property type="match status" value="1"/>
</dbReference>
<keyword evidence="7 13" id="KW-0328">Glycosyltransferase</keyword>
<comment type="similarity">
    <text evidence="4 13">Belongs to the glycogen phosphorylase family.</text>
</comment>
<proteinExistence type="inferred from homology"/>